<accession>A0ACC2PI85</accession>
<organism evidence="1 2">
    <name type="scientific">Eretmocerus hayati</name>
    <dbReference type="NCBI Taxonomy" id="131215"/>
    <lineage>
        <taxon>Eukaryota</taxon>
        <taxon>Metazoa</taxon>
        <taxon>Ecdysozoa</taxon>
        <taxon>Arthropoda</taxon>
        <taxon>Hexapoda</taxon>
        <taxon>Insecta</taxon>
        <taxon>Pterygota</taxon>
        <taxon>Neoptera</taxon>
        <taxon>Endopterygota</taxon>
        <taxon>Hymenoptera</taxon>
        <taxon>Apocrita</taxon>
        <taxon>Proctotrupomorpha</taxon>
        <taxon>Chalcidoidea</taxon>
        <taxon>Aphelinidae</taxon>
        <taxon>Aphelininae</taxon>
        <taxon>Eretmocerus</taxon>
    </lineage>
</organism>
<evidence type="ECO:0000313" key="2">
    <source>
        <dbReference type="Proteomes" id="UP001239111"/>
    </source>
</evidence>
<gene>
    <name evidence="1" type="ORF">QAD02_018318</name>
</gene>
<keyword evidence="2" id="KW-1185">Reference proteome</keyword>
<sequence length="242" mass="27708">MAICLTGSLKTSDISRTSRTAHQISVALKKKIEQLYLEESVIDPGKKKFKTINGNKMQVQYPRASIIDLLTKFCQDLGDTVAYSTFKKYKPINCMEPKLSERDTCACPKHTNFSFLVKAFHDERVISDNFVFQVMNACVCEERTTVYLSRQCTECQNKPINVGRDDIPLIEIINHPRWISKNEERMSGKTKKVITVSLTEEVIISNDIESPIQEFLVSLAMMMLHELRILHQGQGFKNTIRV</sequence>
<name>A0ACC2PI85_9HYME</name>
<proteinExistence type="predicted"/>
<dbReference type="Proteomes" id="UP001239111">
    <property type="component" value="Chromosome 1"/>
</dbReference>
<dbReference type="EMBL" id="CM056741">
    <property type="protein sequence ID" value="KAJ8682526.1"/>
    <property type="molecule type" value="Genomic_DNA"/>
</dbReference>
<evidence type="ECO:0000313" key="1">
    <source>
        <dbReference type="EMBL" id="KAJ8682526.1"/>
    </source>
</evidence>
<protein>
    <submittedName>
        <fullName evidence="1">Uncharacterized protein</fullName>
    </submittedName>
</protein>
<comment type="caution">
    <text evidence="1">The sequence shown here is derived from an EMBL/GenBank/DDBJ whole genome shotgun (WGS) entry which is preliminary data.</text>
</comment>
<reference evidence="1" key="1">
    <citation type="submission" date="2023-04" db="EMBL/GenBank/DDBJ databases">
        <title>A chromosome-level genome assembly of the parasitoid wasp Eretmocerus hayati.</title>
        <authorList>
            <person name="Zhong Y."/>
            <person name="Liu S."/>
            <person name="Liu Y."/>
        </authorList>
    </citation>
    <scope>NUCLEOTIDE SEQUENCE</scope>
    <source>
        <strain evidence="1">ZJU_SS_LIU_2023</strain>
    </source>
</reference>